<reference evidence="3 4" key="1">
    <citation type="submission" date="2021-02" db="EMBL/GenBank/DDBJ databases">
        <authorList>
            <person name="Vanwijnsberghe S."/>
        </authorList>
    </citation>
    <scope>NUCLEOTIDE SEQUENCE [LARGE SCALE GENOMIC DNA]</scope>
    <source>
        <strain evidence="3 4">LMG 31837</strain>
    </source>
</reference>
<keyword evidence="1" id="KW-0732">Signal</keyword>
<dbReference type="PROSITE" id="PS51257">
    <property type="entry name" value="PROKAR_LIPOPROTEIN"/>
    <property type="match status" value="1"/>
</dbReference>
<dbReference type="Gene3D" id="3.40.50.10610">
    <property type="entry name" value="ABC-type transport auxiliary lipoprotein component"/>
    <property type="match status" value="1"/>
</dbReference>
<feature type="signal peptide" evidence="1">
    <location>
        <begin position="1"/>
        <end position="20"/>
    </location>
</feature>
<dbReference type="RefSeq" id="WP_211612125.1">
    <property type="nucleotide sequence ID" value="NZ_CAJNBK010000007.1"/>
</dbReference>
<dbReference type="SUPFAM" id="SSF159594">
    <property type="entry name" value="XCC0632-like"/>
    <property type="match status" value="1"/>
</dbReference>
<feature type="chain" id="PRO_5045431807" description="ABC-type transport auxiliary lipoprotein component domain-containing protein" evidence="1">
    <location>
        <begin position="21"/>
        <end position="199"/>
    </location>
</feature>
<dbReference type="EMBL" id="CAJNBK010000007">
    <property type="protein sequence ID" value="CAE6755482.1"/>
    <property type="molecule type" value="Genomic_DNA"/>
</dbReference>
<comment type="caution">
    <text evidence="3">The sequence shown here is derived from an EMBL/GenBank/DDBJ whole genome shotgun (WGS) entry which is preliminary data.</text>
</comment>
<dbReference type="Proteomes" id="UP000672526">
    <property type="component" value="Unassembled WGS sequence"/>
</dbReference>
<evidence type="ECO:0000256" key="1">
    <source>
        <dbReference type="SAM" id="SignalP"/>
    </source>
</evidence>
<sequence length="199" mass="21277">MSRFSSFSLGVILLSLVVGCATSPSSQFYTLSAVQVAQLRPDMKPMAMAMAIAIGPVTVPELVDRPQIVSRIDANRVSINEFARWADPLKSQIPRVLAAELTQFIPGSIVSVYPQRVDDNACRVSVDVQSFDSSTSGTVTLAAIWSVRPPKRGEPVTGRTVVHEVVSGPGYDALVNAHSRALVSVARDIAVATQSASRQ</sequence>
<accession>A0ABM8RJ32</accession>
<organism evidence="3 4">
    <name type="scientific">Paraburkholderia haematera</name>
    <dbReference type="NCBI Taxonomy" id="2793077"/>
    <lineage>
        <taxon>Bacteria</taxon>
        <taxon>Pseudomonadati</taxon>
        <taxon>Pseudomonadota</taxon>
        <taxon>Betaproteobacteria</taxon>
        <taxon>Burkholderiales</taxon>
        <taxon>Burkholderiaceae</taxon>
        <taxon>Paraburkholderia</taxon>
    </lineage>
</organism>
<proteinExistence type="predicted"/>
<protein>
    <recommendedName>
        <fullName evidence="2">ABC-type transport auxiliary lipoprotein component domain-containing protein</fullName>
    </recommendedName>
</protein>
<feature type="domain" description="ABC-type transport auxiliary lipoprotein component" evidence="2">
    <location>
        <begin position="29"/>
        <end position="190"/>
    </location>
</feature>
<gene>
    <name evidence="3" type="ORF">R69888_03165</name>
</gene>
<evidence type="ECO:0000259" key="2">
    <source>
        <dbReference type="Pfam" id="PF03886"/>
    </source>
</evidence>
<evidence type="ECO:0000313" key="3">
    <source>
        <dbReference type="EMBL" id="CAE6755482.1"/>
    </source>
</evidence>
<keyword evidence="4" id="KW-1185">Reference proteome</keyword>
<dbReference type="Pfam" id="PF03886">
    <property type="entry name" value="ABC_trans_aux"/>
    <property type="match status" value="1"/>
</dbReference>
<dbReference type="InterPro" id="IPR005586">
    <property type="entry name" value="ABC_trans_aux"/>
</dbReference>
<name>A0ABM8RJ32_9BURK</name>
<evidence type="ECO:0000313" key="4">
    <source>
        <dbReference type="Proteomes" id="UP000672526"/>
    </source>
</evidence>